<dbReference type="InterPro" id="IPR015931">
    <property type="entry name" value="Acnase/IPM_dHydase_lsu_aba_1/3"/>
</dbReference>
<name>A0A507C6Q6_9FUNG</name>
<feature type="compositionally biased region" description="Polar residues" evidence="9">
    <location>
        <begin position="517"/>
        <end position="530"/>
    </location>
</feature>
<dbReference type="AlphaFoldDB" id="A0A507C6Q6"/>
<keyword evidence="4 8" id="KW-0408">Iron</keyword>
<feature type="region of interest" description="Disordered" evidence="9">
    <location>
        <begin position="517"/>
        <end position="551"/>
    </location>
</feature>
<dbReference type="InterPro" id="IPR001030">
    <property type="entry name" value="Acoase/IPM_deHydtase_lsu_aba"/>
</dbReference>
<evidence type="ECO:0000256" key="5">
    <source>
        <dbReference type="ARBA" id="ARBA00023014"/>
    </source>
</evidence>
<comment type="caution">
    <text evidence="12">The sequence shown here is derived from an EMBL/GenBank/DDBJ whole genome shotgun (WGS) entry which is preliminary data.</text>
</comment>
<keyword evidence="2 8" id="KW-0479">Metal-binding</keyword>
<dbReference type="GO" id="GO:0003994">
    <property type="term" value="F:aconitate hydratase activity"/>
    <property type="evidence" value="ECO:0007669"/>
    <property type="project" value="InterPro"/>
</dbReference>
<dbReference type="PRINTS" id="PR00415">
    <property type="entry name" value="ACONITASE"/>
</dbReference>
<dbReference type="InterPro" id="IPR018136">
    <property type="entry name" value="Aconitase_4Fe-4S_BS"/>
</dbReference>
<proteinExistence type="inferred from homology"/>
<dbReference type="Pfam" id="PF00694">
    <property type="entry name" value="Aconitase_C"/>
    <property type="match status" value="1"/>
</dbReference>
<dbReference type="Proteomes" id="UP000317494">
    <property type="component" value="Unassembled WGS sequence"/>
</dbReference>
<dbReference type="GO" id="GO:0046872">
    <property type="term" value="F:metal ion binding"/>
    <property type="evidence" value="ECO:0007669"/>
    <property type="project" value="UniProtKB-UniRule"/>
</dbReference>
<dbReference type="NCBIfam" id="TIGR01340">
    <property type="entry name" value="aconitase_mito"/>
    <property type="match status" value="1"/>
</dbReference>
<dbReference type="PANTHER" id="PTHR43160">
    <property type="entry name" value="ACONITATE HYDRATASE B"/>
    <property type="match status" value="1"/>
</dbReference>
<evidence type="ECO:0000256" key="6">
    <source>
        <dbReference type="ARBA" id="ARBA00023128"/>
    </source>
</evidence>
<dbReference type="Gene3D" id="3.20.19.10">
    <property type="entry name" value="Aconitase, domain 4"/>
    <property type="match status" value="1"/>
</dbReference>
<protein>
    <recommendedName>
        <fullName evidence="8">Aconitate hydratase, mitochondrial</fullName>
        <shortName evidence="8">Aconitase</shortName>
        <ecNumber evidence="8">4.2.1.-</ecNumber>
    </recommendedName>
</protein>
<dbReference type="SUPFAM" id="SSF53732">
    <property type="entry name" value="Aconitase iron-sulfur domain"/>
    <property type="match status" value="1"/>
</dbReference>
<evidence type="ECO:0000313" key="13">
    <source>
        <dbReference type="Proteomes" id="UP000317494"/>
    </source>
</evidence>
<dbReference type="EC" id="4.2.1.-" evidence="8"/>
<keyword evidence="13" id="KW-1185">Reference proteome</keyword>
<evidence type="ECO:0000256" key="4">
    <source>
        <dbReference type="ARBA" id="ARBA00023004"/>
    </source>
</evidence>
<evidence type="ECO:0000256" key="9">
    <source>
        <dbReference type="SAM" id="MobiDB-lite"/>
    </source>
</evidence>
<evidence type="ECO:0000256" key="1">
    <source>
        <dbReference type="ARBA" id="ARBA00004173"/>
    </source>
</evidence>
<keyword evidence="5 8" id="KW-0411">Iron-sulfur</keyword>
<dbReference type="InterPro" id="IPR015932">
    <property type="entry name" value="Aconitase_dom2"/>
</dbReference>
<dbReference type="InterPro" id="IPR006248">
    <property type="entry name" value="Aconitase_mito-like"/>
</dbReference>
<dbReference type="GO" id="GO:0006099">
    <property type="term" value="P:tricarboxylic acid cycle"/>
    <property type="evidence" value="ECO:0007669"/>
    <property type="project" value="InterPro"/>
</dbReference>
<dbReference type="GO" id="GO:0005739">
    <property type="term" value="C:mitochondrion"/>
    <property type="evidence" value="ECO:0007669"/>
    <property type="project" value="UniProtKB-SubCell"/>
</dbReference>
<dbReference type="InterPro" id="IPR015928">
    <property type="entry name" value="Aconitase/3IPM_dehydase_swvl"/>
</dbReference>
<dbReference type="PROSITE" id="PS01244">
    <property type="entry name" value="ACONITASE_2"/>
    <property type="match status" value="1"/>
</dbReference>
<sequence>MKMRQFHHAKFASQRLICHHSRSLATHVSSVPFESSPIIPPYQKLLHNLALVRKAIDRPLTLAEKIVYAHVVDPTDTRAPIRGETYLKLSPDRVAMQDASAQMAILQFMNAKMTSTAVPTTVHCDHLIEAYLGGDKDVEVSIVTNKEIFDFLKETSAKYGIGFWKPGSGIIHQIVLENYAAPGGLMLGTDSHTPNAGGLGMVAIGVGGADAVDAMANIPWELKAPKILGVHLTGSLNGWASPKDVILKLAGLLTVQGGTNHIIEYFGEGVSTLSCTGMGTICNMGAEVGATTSLFPYSQAMKKYLDATRRSHVANAADRAFEAGLLKADQGCYYDQVVEIKLAELEPHISGPFTPDAATPISKFKELVALKGWRDEAKVFLIGSCTNSSYEDMSRAASVAQQGADQGLKVQSHFLITPGSEQIRATIERDGQAQMLTRVGGKVLANACGPCIGQWKRTDIETDEENAILSSFNRNFRSRNDGKAKTMNFLASPEIVTAMAFAGQLTFNPVTDTLPSSNFKFQPPSGNDLPSSGFLPGRSPYGPPPSPKPNSSIQIKILPKSSRLEVLEPFDEWDEEEMANLRVPVKVLGKCTTDHISAAGKWLKYKGHLGNISANTLIGAVNAFADGKVGVAVNELTNKEESIPNVGQAYKAAKLPWVIIADSNYGEGSAREHAALQPRYLGCRIIISKSFARIHETNLKKQGILPVTFTSLTDYERITPNCRISTLNLRDVFASHTLVPIRLSVQPRDAAAFDIEVVHTMSQDQWKWFKAGSALNAIAAQAP</sequence>
<reference evidence="12 13" key="1">
    <citation type="journal article" date="2019" name="Sci. Rep.">
        <title>Comparative genomics of chytrid fungi reveal insights into the obligate biotrophic and pathogenic lifestyle of Synchytrium endobioticum.</title>
        <authorList>
            <person name="van de Vossenberg B.T.L.H."/>
            <person name="Warris S."/>
            <person name="Nguyen H.D.T."/>
            <person name="van Gent-Pelzer M.P.E."/>
            <person name="Joly D.L."/>
            <person name="van de Geest H.C."/>
            <person name="Bonants P.J.M."/>
            <person name="Smith D.S."/>
            <person name="Levesque C.A."/>
            <person name="van der Lee T.A.J."/>
        </authorList>
    </citation>
    <scope>NUCLEOTIDE SEQUENCE [LARGE SCALE GENOMIC DNA]</scope>
    <source>
        <strain evidence="12 13">MB42</strain>
    </source>
</reference>
<gene>
    <name evidence="12" type="primary">LEU1</name>
    <name evidence="12" type="ORF">SeMB42_g07445</name>
</gene>
<dbReference type="Gene3D" id="3.40.1060.10">
    <property type="entry name" value="Aconitase, Domain 2"/>
    <property type="match status" value="1"/>
</dbReference>
<dbReference type="FunFam" id="3.30.499.10:FF:000003">
    <property type="entry name" value="Aconitate hydratase, mitochondrial"/>
    <property type="match status" value="1"/>
</dbReference>
<evidence type="ECO:0000256" key="8">
    <source>
        <dbReference type="RuleBase" id="RU362107"/>
    </source>
</evidence>
<keyword evidence="6 8" id="KW-0496">Mitochondrion</keyword>
<dbReference type="NCBIfam" id="NF005558">
    <property type="entry name" value="PRK07229.1"/>
    <property type="match status" value="1"/>
</dbReference>
<evidence type="ECO:0000256" key="3">
    <source>
        <dbReference type="ARBA" id="ARBA00022946"/>
    </source>
</evidence>
<evidence type="ECO:0000256" key="7">
    <source>
        <dbReference type="ARBA" id="ARBA00023239"/>
    </source>
</evidence>
<dbReference type="Gene3D" id="3.30.499.10">
    <property type="entry name" value="Aconitase, domain 3"/>
    <property type="match status" value="2"/>
</dbReference>
<dbReference type="FunFam" id="3.30.499.10:FF:000004">
    <property type="entry name" value="Aconitate hydratase, mitochondrial"/>
    <property type="match status" value="1"/>
</dbReference>
<dbReference type="InterPro" id="IPR036008">
    <property type="entry name" value="Aconitase_4Fe-4S_dom"/>
</dbReference>
<dbReference type="InterPro" id="IPR050926">
    <property type="entry name" value="Aconitase/IPM_isomerase"/>
</dbReference>
<evidence type="ECO:0000256" key="2">
    <source>
        <dbReference type="ARBA" id="ARBA00022723"/>
    </source>
</evidence>
<evidence type="ECO:0000259" key="11">
    <source>
        <dbReference type="Pfam" id="PF00694"/>
    </source>
</evidence>
<evidence type="ECO:0000259" key="10">
    <source>
        <dbReference type="Pfam" id="PF00330"/>
    </source>
</evidence>
<dbReference type="EMBL" id="QEAN01000527">
    <property type="protein sequence ID" value="TPX33656.1"/>
    <property type="molecule type" value="Genomic_DNA"/>
</dbReference>
<dbReference type="PANTHER" id="PTHR43160:SF2">
    <property type="entry name" value="HOMOCITRATE DEHYDRATASE, MITOCHONDRIAL"/>
    <property type="match status" value="1"/>
</dbReference>
<comment type="subcellular location">
    <subcellularLocation>
        <location evidence="1 8">Mitochondrion</location>
    </subcellularLocation>
</comment>
<dbReference type="SUPFAM" id="SSF52016">
    <property type="entry name" value="LeuD/IlvD-like"/>
    <property type="match status" value="1"/>
</dbReference>
<keyword evidence="7 8" id="KW-0456">Lyase</keyword>
<dbReference type="Pfam" id="PF00330">
    <property type="entry name" value="Aconitase"/>
    <property type="match status" value="1"/>
</dbReference>
<dbReference type="FunFam" id="3.20.19.10:FF:000002">
    <property type="entry name" value="Aconitate hydratase, mitochondrial"/>
    <property type="match status" value="1"/>
</dbReference>
<feature type="domain" description="Aconitase/3-isopropylmalate dehydratase large subunit alpha/beta/alpha" evidence="10">
    <location>
        <begin position="64"/>
        <end position="503"/>
    </location>
</feature>
<comment type="cofactor">
    <cofactor evidence="8">
        <name>[4Fe-4S] cluster</name>
        <dbReference type="ChEBI" id="CHEBI:49883"/>
    </cofactor>
    <text evidence="8">Binds 1 [4Fe-4S] cluster per subunit.</text>
</comment>
<dbReference type="FunFam" id="3.40.1060.10:FF:000001">
    <property type="entry name" value="Aconitate hydratase, mitochondrial"/>
    <property type="match status" value="1"/>
</dbReference>
<comment type="similarity">
    <text evidence="8">Belongs to the aconitase/IPM isomerase family.</text>
</comment>
<dbReference type="STRING" id="286115.A0A507C6Q6"/>
<keyword evidence="3 8" id="KW-0809">Transit peptide</keyword>
<accession>A0A507C6Q6</accession>
<dbReference type="VEuPathDB" id="FungiDB:SeMB42_g07445"/>
<dbReference type="GO" id="GO:0051539">
    <property type="term" value="F:4 iron, 4 sulfur cluster binding"/>
    <property type="evidence" value="ECO:0007669"/>
    <property type="project" value="UniProtKB-UniRule"/>
</dbReference>
<feature type="domain" description="Aconitase A/isopropylmalate dehydratase small subunit swivel" evidence="11">
    <location>
        <begin position="586"/>
        <end position="710"/>
    </location>
</feature>
<evidence type="ECO:0000313" key="12">
    <source>
        <dbReference type="EMBL" id="TPX33656.1"/>
    </source>
</evidence>
<dbReference type="GO" id="GO:0005829">
    <property type="term" value="C:cytosol"/>
    <property type="evidence" value="ECO:0007669"/>
    <property type="project" value="TreeGrafter"/>
</dbReference>
<dbReference type="InterPro" id="IPR000573">
    <property type="entry name" value="AconitaseA/IPMdHydase_ssu_swvl"/>
</dbReference>
<organism evidence="12 13">
    <name type="scientific">Synchytrium endobioticum</name>
    <dbReference type="NCBI Taxonomy" id="286115"/>
    <lineage>
        <taxon>Eukaryota</taxon>
        <taxon>Fungi</taxon>
        <taxon>Fungi incertae sedis</taxon>
        <taxon>Chytridiomycota</taxon>
        <taxon>Chytridiomycota incertae sedis</taxon>
        <taxon>Chytridiomycetes</taxon>
        <taxon>Synchytriales</taxon>
        <taxon>Synchytriaceae</taxon>
        <taxon>Synchytrium</taxon>
    </lineage>
</organism>